<reference evidence="1 2" key="1">
    <citation type="submission" date="2020-03" db="EMBL/GenBank/DDBJ databases">
        <title>Genomic analysis of Bacteroides faecium CBA7301.</title>
        <authorList>
            <person name="Kim J."/>
            <person name="Roh S.W."/>
        </authorList>
    </citation>
    <scope>NUCLEOTIDE SEQUENCE [LARGE SCALE GENOMIC DNA]</scope>
    <source>
        <strain evidence="1 2">CBA7301</strain>
    </source>
</reference>
<dbReference type="AlphaFoldDB" id="A0A6H0KH61"/>
<proteinExistence type="predicted"/>
<protein>
    <submittedName>
        <fullName evidence="1">Uncharacterized protein</fullName>
    </submittedName>
</protein>
<organism evidence="1 2">
    <name type="scientific">Bacteroides faecium</name>
    <dbReference type="NCBI Taxonomy" id="2715212"/>
    <lineage>
        <taxon>Bacteria</taxon>
        <taxon>Pseudomonadati</taxon>
        <taxon>Bacteroidota</taxon>
        <taxon>Bacteroidia</taxon>
        <taxon>Bacteroidales</taxon>
        <taxon>Bacteroidaceae</taxon>
        <taxon>Bacteroides</taxon>
    </lineage>
</organism>
<dbReference type="Proteomes" id="UP000501780">
    <property type="component" value="Chromosome"/>
</dbReference>
<dbReference type="EMBL" id="CP050831">
    <property type="protein sequence ID" value="QIU92754.1"/>
    <property type="molecule type" value="Genomic_DNA"/>
</dbReference>
<evidence type="ECO:0000313" key="1">
    <source>
        <dbReference type="EMBL" id="QIU92754.1"/>
    </source>
</evidence>
<name>A0A6H0KH61_9BACE</name>
<evidence type="ECO:0000313" key="2">
    <source>
        <dbReference type="Proteomes" id="UP000501780"/>
    </source>
</evidence>
<sequence>MNEKIIINNSTESLEIIPKNISIEESRRNAISSIEQLFNAEKIAYIIYIDDKFDINGQKEEFKARLKQIKDNGDYLTDNDFQSLDWDGPTLRFEEQAINLWDNNENKRELLHKVCTHLHDEESANTIPALEIENCLGDKIKKLTPDEWIRNEYKLIKSLTEDQKALCLFDFQFHNGNNLISDKNGAQLAQMLLEQEELSNKIICGIFSHTFSEEDEDEYRKKYSRDFNIESSKFYTISKSRFAFDPKISAFAEGIKNMLLLPYVEDLKKQAIDVFQTSNQTATEKIKNISPKTFNHIIQKSSLKEGIWEINTLFRLYGILSKEENLRHISDPSKRCSFNNSIKKIRRIDEIGTGYQAHLNNKQLIELRKSEIYLPSELINPLYLPISCGDIFLIKNTEYILLVQPCNLALRATDGFCGKRAYNYKNGLLVPLKKGDVKKINSPAIEQIIDPNLKETIKYADFSSYKNISLDLLDLIVYNVSGEAILNMHQPTLTNEMIHFPWLKRYEYIFKEFEKYEKALIYFNNIKLKLETNDQDIRGLKKFIYAPECLKDLKINGDDIYDYSNRKFKFNIKRISHYKSPYSDDLLQKFMIYLSRNSFEHDFTKS</sequence>
<keyword evidence="2" id="KW-1185">Reference proteome</keyword>
<accession>A0A6H0KH61</accession>
<dbReference type="KEGG" id="bfc:BacF7301_00655"/>
<dbReference type="RefSeq" id="WP_167959512.1">
    <property type="nucleotide sequence ID" value="NZ_CP050831.1"/>
</dbReference>
<gene>
    <name evidence="1" type="ORF">BacF7301_00655</name>
</gene>